<dbReference type="RefSeq" id="WP_131159540.1">
    <property type="nucleotide sequence ID" value="NZ_BDMD01000007.1"/>
</dbReference>
<evidence type="ECO:0000313" key="2">
    <source>
        <dbReference type="Proteomes" id="UP000291213"/>
    </source>
</evidence>
<sequence>MGPSERVVKERLVKRLEDRGVEPGAVAEWLWEEFGIRVAPRWERVRQALMRRDVTPQDLVSLLDELGFELEAVEDAWEE</sequence>
<reference evidence="1 2" key="1">
    <citation type="submission" date="2017-02" db="EMBL/GenBank/DDBJ databases">
        <title>isolation and characterization of a novel temperate virus Aeropyrum globular virus 1 infecting hyperthermophilic archaeon Aeropyrum.</title>
        <authorList>
            <person name="Yumiya M."/>
            <person name="Yoshida T."/>
            <person name="Sako Y."/>
        </authorList>
    </citation>
    <scope>NUCLEOTIDE SEQUENCE [LARGE SCALE GENOMIC DNA]</scope>
    <source>
        <strain evidence="1 2">YK1-12-2013</strain>
    </source>
</reference>
<proteinExistence type="predicted"/>
<dbReference type="OrthoDB" id="45266at2157"/>
<evidence type="ECO:0000313" key="1">
    <source>
        <dbReference type="EMBL" id="GBF08467.1"/>
    </source>
</evidence>
<comment type="caution">
    <text evidence="1">The sequence shown here is derived from an EMBL/GenBank/DDBJ whole genome shotgun (WGS) entry which is preliminary data.</text>
</comment>
<organism evidence="1 2">
    <name type="scientific">Aeropyrum pernix</name>
    <dbReference type="NCBI Taxonomy" id="56636"/>
    <lineage>
        <taxon>Archaea</taxon>
        <taxon>Thermoproteota</taxon>
        <taxon>Thermoprotei</taxon>
        <taxon>Desulfurococcales</taxon>
        <taxon>Desulfurococcaceae</taxon>
        <taxon>Aeropyrum</taxon>
    </lineage>
</organism>
<gene>
    <name evidence="1" type="ORF">apy_01920</name>
</gene>
<dbReference type="EMBL" id="BDMD01000007">
    <property type="protein sequence ID" value="GBF08467.1"/>
    <property type="molecule type" value="Genomic_DNA"/>
</dbReference>
<protein>
    <submittedName>
        <fullName evidence="1">Uncharacterized protein</fullName>
    </submittedName>
</protein>
<accession>A0A401H7L2</accession>
<dbReference type="AlphaFoldDB" id="A0A401H7L2"/>
<name>A0A401H7L2_AERPX</name>
<dbReference type="Proteomes" id="UP000291213">
    <property type="component" value="Unassembled WGS sequence"/>
</dbReference>